<keyword evidence="2" id="KW-1185">Reference proteome</keyword>
<evidence type="ECO:0000313" key="2">
    <source>
        <dbReference type="Proteomes" id="UP000009183"/>
    </source>
</evidence>
<accession>F6HKG6</accession>
<evidence type="ECO:0000313" key="1">
    <source>
        <dbReference type="EMBL" id="CCB55388.1"/>
    </source>
</evidence>
<protein>
    <submittedName>
        <fullName evidence="1">Uncharacterized protein</fullName>
    </submittedName>
</protein>
<proteinExistence type="predicted"/>
<reference evidence="2" key="1">
    <citation type="journal article" date="2007" name="Nature">
        <title>The grapevine genome sequence suggests ancestral hexaploidization in major angiosperm phyla.</title>
        <authorList>
            <consortium name="The French-Italian Public Consortium for Grapevine Genome Characterization."/>
            <person name="Jaillon O."/>
            <person name="Aury J.-M."/>
            <person name="Noel B."/>
            <person name="Policriti A."/>
            <person name="Clepet C."/>
            <person name="Casagrande A."/>
            <person name="Choisne N."/>
            <person name="Aubourg S."/>
            <person name="Vitulo N."/>
            <person name="Jubin C."/>
            <person name="Vezzi A."/>
            <person name="Legeai F."/>
            <person name="Hugueney P."/>
            <person name="Dasilva C."/>
            <person name="Horner D."/>
            <person name="Mica E."/>
            <person name="Jublot D."/>
            <person name="Poulain J."/>
            <person name="Bruyere C."/>
            <person name="Billault A."/>
            <person name="Segurens B."/>
            <person name="Gouyvenoux M."/>
            <person name="Ugarte E."/>
            <person name="Cattonaro F."/>
            <person name="Anthouard V."/>
            <person name="Vico V."/>
            <person name="Del Fabbro C."/>
            <person name="Alaux M."/>
            <person name="Di Gaspero G."/>
            <person name="Dumas V."/>
            <person name="Felice N."/>
            <person name="Paillard S."/>
            <person name="Juman I."/>
            <person name="Moroldo M."/>
            <person name="Scalabrin S."/>
            <person name="Canaguier A."/>
            <person name="Le Clainche I."/>
            <person name="Malacrida G."/>
            <person name="Durand E."/>
            <person name="Pesole G."/>
            <person name="Laucou V."/>
            <person name="Chatelet P."/>
            <person name="Merdinoglu D."/>
            <person name="Delledonne M."/>
            <person name="Pezzotti M."/>
            <person name="Lecharny A."/>
            <person name="Scarpelli C."/>
            <person name="Artiguenave F."/>
            <person name="Pe M.E."/>
            <person name="Valle G."/>
            <person name="Morgante M."/>
            <person name="Caboche M."/>
            <person name="Adam-Blondon A.-F."/>
            <person name="Weissenbach J."/>
            <person name="Quetier F."/>
            <person name="Wincker P."/>
        </authorList>
    </citation>
    <scope>NUCLEOTIDE SEQUENCE [LARGE SCALE GENOMIC DNA]</scope>
    <source>
        <strain evidence="2">cv. Pinot noir / PN40024</strain>
    </source>
</reference>
<dbReference type="HOGENOM" id="CLU_1879199_0_0_1"/>
<dbReference type="AlphaFoldDB" id="F6HKG6"/>
<organism evidence="1 2">
    <name type="scientific">Vitis vinifera</name>
    <name type="common">Grape</name>
    <dbReference type="NCBI Taxonomy" id="29760"/>
    <lineage>
        <taxon>Eukaryota</taxon>
        <taxon>Viridiplantae</taxon>
        <taxon>Streptophyta</taxon>
        <taxon>Embryophyta</taxon>
        <taxon>Tracheophyta</taxon>
        <taxon>Spermatophyta</taxon>
        <taxon>Magnoliopsida</taxon>
        <taxon>eudicotyledons</taxon>
        <taxon>Gunneridae</taxon>
        <taxon>Pentapetalae</taxon>
        <taxon>rosids</taxon>
        <taxon>Vitales</taxon>
        <taxon>Vitaceae</taxon>
        <taxon>Viteae</taxon>
        <taxon>Vitis</taxon>
    </lineage>
</organism>
<dbReference type="Proteomes" id="UP000009183">
    <property type="component" value="Chromosome 8"/>
</dbReference>
<sequence>MSLFFLEPITLVEEGGRHSVIHARRSRVVGPSLVGKSSHIQWMIQPIKDGLYFGRSSYRLRIFLDRHHPSPCMSTSSKLHKYPSSFISTFGDYKLMERSRLKQLVNSTQTMDDELIKKYFKAINYGMMKVLGSYHL</sequence>
<name>F6HKG6_VITVI</name>
<dbReference type="EMBL" id="FN595991">
    <property type="protein sequence ID" value="CCB55388.1"/>
    <property type="molecule type" value="Genomic_DNA"/>
</dbReference>
<dbReference type="PaxDb" id="29760-VIT_08s0007g04050.t01"/>
<gene>
    <name evidence="1" type="ordered locus">VIT_08s0007g04050</name>
</gene>
<dbReference type="InParanoid" id="F6HKG6"/>